<reference evidence="3 4" key="1">
    <citation type="submission" date="2015-03" db="EMBL/GenBank/DDBJ databases">
        <authorList>
            <person name="Radwan O."/>
            <person name="Al-Naeli F.A."/>
            <person name="Rendon G.A."/>
            <person name="Fields C."/>
        </authorList>
    </citation>
    <scope>NUCLEOTIDE SEQUENCE [LARGE SCALE GENOMIC DNA]</scope>
    <source>
        <strain evidence="3">CR-DP1</strain>
    </source>
</reference>
<proteinExistence type="predicted"/>
<dbReference type="PROSITE" id="PS51762">
    <property type="entry name" value="GH16_2"/>
    <property type="match status" value="1"/>
</dbReference>
<dbReference type="GO" id="GO:0004553">
    <property type="term" value="F:hydrolase activity, hydrolyzing O-glycosyl compounds"/>
    <property type="evidence" value="ECO:0007669"/>
    <property type="project" value="InterPro"/>
</dbReference>
<dbReference type="GO" id="GO:0005975">
    <property type="term" value="P:carbohydrate metabolic process"/>
    <property type="evidence" value="ECO:0007669"/>
    <property type="project" value="InterPro"/>
</dbReference>
<dbReference type="InterPro" id="IPR050546">
    <property type="entry name" value="Glycosyl_Hydrlase_16"/>
</dbReference>
<dbReference type="Gene3D" id="2.60.120.200">
    <property type="match status" value="1"/>
</dbReference>
<dbReference type="InterPro" id="IPR013320">
    <property type="entry name" value="ConA-like_dom_sf"/>
</dbReference>
<keyword evidence="1" id="KW-0732">Signal</keyword>
<gene>
    <name evidence="3" type="ORF">TD95_004775</name>
</gene>
<dbReference type="InterPro" id="IPR000757">
    <property type="entry name" value="Beta-glucanase-like"/>
</dbReference>
<dbReference type="PANTHER" id="PTHR10963">
    <property type="entry name" value="GLYCOSYL HYDROLASE-RELATED"/>
    <property type="match status" value="1"/>
</dbReference>
<feature type="signal peptide" evidence="1">
    <location>
        <begin position="1"/>
        <end position="19"/>
    </location>
</feature>
<evidence type="ECO:0000313" key="3">
    <source>
        <dbReference type="EMBL" id="KKA28499.1"/>
    </source>
</evidence>
<dbReference type="SUPFAM" id="SSF49899">
    <property type="entry name" value="Concanavalin A-like lectins/glucanases"/>
    <property type="match status" value="1"/>
</dbReference>
<comment type="caution">
    <text evidence="3">The sequence shown here is derived from an EMBL/GenBank/DDBJ whole genome shotgun (WGS) entry which is preliminary data.</text>
</comment>
<organism evidence="3 4">
    <name type="scientific">Thielaviopsis punctulata</name>
    <dbReference type="NCBI Taxonomy" id="72032"/>
    <lineage>
        <taxon>Eukaryota</taxon>
        <taxon>Fungi</taxon>
        <taxon>Dikarya</taxon>
        <taxon>Ascomycota</taxon>
        <taxon>Pezizomycotina</taxon>
        <taxon>Sordariomycetes</taxon>
        <taxon>Hypocreomycetidae</taxon>
        <taxon>Microascales</taxon>
        <taxon>Ceratocystidaceae</taxon>
        <taxon>Thielaviopsis</taxon>
    </lineage>
</organism>
<dbReference type="Pfam" id="PF26113">
    <property type="entry name" value="GH16_XgeA"/>
    <property type="match status" value="1"/>
</dbReference>
<evidence type="ECO:0000259" key="2">
    <source>
        <dbReference type="PROSITE" id="PS51762"/>
    </source>
</evidence>
<dbReference type="OrthoDB" id="192832at2759"/>
<sequence length="350" mass="37116">MHSLNILTPLAILATLSFAAPYPAPDTVPRSPSSSFASDEAKDLYRGWNIAFYDDFNTTSSSPDPDKWVFSTGTSYPGGPANWGNGEVQEYTSSPSNVYISRHNKKTMQVDNSASLSSSISFLNIVPERSSSASDMSTASAGSWTSARLETNPSYSFTCPPSGQLRMEACFRLGDASANTQLGIWPAFWALGTAFRGNYTNWPAVGEIDIFEAVNGHATSMHTVHCGTNPGGPCNEPNGLSKHVDNGALRNSWLVVSVTIDRSRSGGWQNEALVWRINGTEVYSLTGGDVGDMAAWAALAHSDHFLLLNVAVGGALPNALAATQTPVAATEGGPGSGMQVSYVGVFTRDS</sequence>
<dbReference type="Proteomes" id="UP000033483">
    <property type="component" value="Unassembled WGS sequence"/>
</dbReference>
<dbReference type="EMBL" id="LAEV01001303">
    <property type="protein sequence ID" value="KKA28499.1"/>
    <property type="molecule type" value="Genomic_DNA"/>
</dbReference>
<protein>
    <recommendedName>
        <fullName evidence="2">GH16 domain-containing protein</fullName>
    </recommendedName>
</protein>
<keyword evidence="4" id="KW-1185">Reference proteome</keyword>
<evidence type="ECO:0000256" key="1">
    <source>
        <dbReference type="SAM" id="SignalP"/>
    </source>
</evidence>
<evidence type="ECO:0000313" key="4">
    <source>
        <dbReference type="Proteomes" id="UP000033483"/>
    </source>
</evidence>
<feature type="chain" id="PRO_5002482391" description="GH16 domain-containing protein" evidence="1">
    <location>
        <begin position="20"/>
        <end position="350"/>
    </location>
</feature>
<dbReference type="AlphaFoldDB" id="A0A0F4ZD20"/>
<name>A0A0F4ZD20_9PEZI</name>
<dbReference type="PANTHER" id="PTHR10963:SF60">
    <property type="entry name" value="GRAM-NEGATIVE BACTERIA-BINDING PROTEIN 1-RELATED"/>
    <property type="match status" value="1"/>
</dbReference>
<accession>A0A0F4ZD20</accession>
<feature type="domain" description="GH16" evidence="2">
    <location>
        <begin position="15"/>
        <end position="350"/>
    </location>
</feature>